<reference evidence="5 6" key="1">
    <citation type="submission" date="2021-06" db="EMBL/GenBank/DDBJ databases">
        <title>Caerostris darwini draft genome.</title>
        <authorList>
            <person name="Kono N."/>
            <person name="Arakawa K."/>
        </authorList>
    </citation>
    <scope>NUCLEOTIDE SEQUENCE [LARGE SCALE GENOMIC DNA]</scope>
</reference>
<name>A0AAV4WLM7_9ARAC</name>
<evidence type="ECO:0000313" key="5">
    <source>
        <dbReference type="EMBL" id="GIY83426.1"/>
    </source>
</evidence>
<dbReference type="Proteomes" id="UP001054837">
    <property type="component" value="Unassembled WGS sequence"/>
</dbReference>
<comment type="caution">
    <text evidence="5">The sequence shown here is derived from an EMBL/GenBank/DDBJ whole genome shotgun (WGS) entry which is preliminary data.</text>
</comment>
<dbReference type="GO" id="GO:0005634">
    <property type="term" value="C:nucleus"/>
    <property type="evidence" value="ECO:0007669"/>
    <property type="project" value="UniProtKB-SubCell"/>
</dbReference>
<dbReference type="InterPro" id="IPR001523">
    <property type="entry name" value="Paired_dom"/>
</dbReference>
<comment type="subcellular location">
    <subcellularLocation>
        <location evidence="1">Nucleus</location>
    </subcellularLocation>
</comment>
<evidence type="ECO:0000259" key="4">
    <source>
        <dbReference type="Pfam" id="PF00292"/>
    </source>
</evidence>
<gene>
    <name evidence="5" type="primary">AVEN_17169_1</name>
    <name evidence="5" type="ORF">CDAR_304041</name>
</gene>
<feature type="region of interest" description="Disordered" evidence="3">
    <location>
        <begin position="95"/>
        <end position="158"/>
    </location>
</feature>
<dbReference type="EMBL" id="BPLQ01014827">
    <property type="protein sequence ID" value="GIY83426.1"/>
    <property type="molecule type" value="Genomic_DNA"/>
</dbReference>
<dbReference type="InterPro" id="IPR036388">
    <property type="entry name" value="WH-like_DNA-bd_sf"/>
</dbReference>
<keyword evidence="2" id="KW-0563">Paired box</keyword>
<feature type="domain" description="Paired" evidence="4">
    <location>
        <begin position="8"/>
        <end position="85"/>
    </location>
</feature>
<proteinExistence type="predicted"/>
<dbReference type="GO" id="GO:0003677">
    <property type="term" value="F:DNA binding"/>
    <property type="evidence" value="ECO:0007669"/>
    <property type="project" value="InterPro"/>
</dbReference>
<sequence>MAPKKSELPISLRVKIVSLRENGLRYREIGKKVNVCFSTVRYIIKRHKERGSTSNNLRSGRPKKLSQRIKRKIIREASKNPFVSAITLANDVPSTSGVQISAQSESPPEDGVRRRKKFLRPKAKSQTDLSHRSVEEEEDSSLPPSPQPPSSPYRKILGFRSGKKIHTVISTLRKFKLKHGRHKHFDSSEGKAALHSQQRLCASHPNVSTSDLASAALPPGVHISDGASYSDPTIHRNSSASSSPARGRARDDEDAMRDSGITIDAPAPGIVVSCPSSPHSSLCDDPKQNTVVSLKNQSSTSFILIPIRDISTLNLESLSNGFERVFLRLVSCKISYVTHADNSDQSSMWVNCDSSSKLQWQ</sequence>
<dbReference type="GO" id="GO:0006355">
    <property type="term" value="P:regulation of DNA-templated transcription"/>
    <property type="evidence" value="ECO:0007669"/>
    <property type="project" value="InterPro"/>
</dbReference>
<protein>
    <recommendedName>
        <fullName evidence="4">Paired domain-containing protein</fullName>
    </recommendedName>
</protein>
<dbReference type="Gene3D" id="1.10.10.10">
    <property type="entry name" value="Winged helix-like DNA-binding domain superfamily/Winged helix DNA-binding domain"/>
    <property type="match status" value="1"/>
</dbReference>
<dbReference type="Pfam" id="PF00292">
    <property type="entry name" value="PAX"/>
    <property type="match status" value="1"/>
</dbReference>
<dbReference type="SUPFAM" id="SSF46689">
    <property type="entry name" value="Homeodomain-like"/>
    <property type="match status" value="1"/>
</dbReference>
<accession>A0AAV4WLM7</accession>
<dbReference type="InterPro" id="IPR009057">
    <property type="entry name" value="Homeodomain-like_sf"/>
</dbReference>
<organism evidence="5 6">
    <name type="scientific">Caerostris darwini</name>
    <dbReference type="NCBI Taxonomy" id="1538125"/>
    <lineage>
        <taxon>Eukaryota</taxon>
        <taxon>Metazoa</taxon>
        <taxon>Ecdysozoa</taxon>
        <taxon>Arthropoda</taxon>
        <taxon>Chelicerata</taxon>
        <taxon>Arachnida</taxon>
        <taxon>Araneae</taxon>
        <taxon>Araneomorphae</taxon>
        <taxon>Entelegynae</taxon>
        <taxon>Araneoidea</taxon>
        <taxon>Araneidae</taxon>
        <taxon>Caerostris</taxon>
    </lineage>
</organism>
<feature type="region of interest" description="Disordered" evidence="3">
    <location>
        <begin position="223"/>
        <end position="269"/>
    </location>
</feature>
<evidence type="ECO:0000256" key="3">
    <source>
        <dbReference type="SAM" id="MobiDB-lite"/>
    </source>
</evidence>
<evidence type="ECO:0000256" key="2">
    <source>
        <dbReference type="ARBA" id="ARBA00022724"/>
    </source>
</evidence>
<keyword evidence="6" id="KW-1185">Reference proteome</keyword>
<evidence type="ECO:0000256" key="1">
    <source>
        <dbReference type="ARBA" id="ARBA00004123"/>
    </source>
</evidence>
<feature type="compositionally biased region" description="Polar residues" evidence="3">
    <location>
        <begin position="95"/>
        <end position="106"/>
    </location>
</feature>
<dbReference type="AlphaFoldDB" id="A0AAV4WLM7"/>
<feature type="compositionally biased region" description="Basic residues" evidence="3">
    <location>
        <begin position="113"/>
        <end position="123"/>
    </location>
</feature>
<evidence type="ECO:0000313" key="6">
    <source>
        <dbReference type="Proteomes" id="UP001054837"/>
    </source>
</evidence>